<comment type="caution">
    <text evidence="5">The sequence shown here is derived from an EMBL/GenBank/DDBJ whole genome shotgun (WGS) entry which is preliminary data.</text>
</comment>
<evidence type="ECO:0000313" key="6">
    <source>
        <dbReference type="Proteomes" id="UP001187192"/>
    </source>
</evidence>
<accession>A0AA88DTU6</accession>
<evidence type="ECO:0000256" key="4">
    <source>
        <dbReference type="RuleBase" id="RU363099"/>
    </source>
</evidence>
<dbReference type="Proteomes" id="UP001187192">
    <property type="component" value="Unassembled WGS sequence"/>
</dbReference>
<dbReference type="GO" id="GO:0048046">
    <property type="term" value="C:apoplast"/>
    <property type="evidence" value="ECO:0007669"/>
    <property type="project" value="UniProtKB-SubCell"/>
</dbReference>
<dbReference type="EMBL" id="BTGU01000112">
    <property type="protein sequence ID" value="GMN61433.1"/>
    <property type="molecule type" value="Genomic_DNA"/>
</dbReference>
<evidence type="ECO:0000256" key="1">
    <source>
        <dbReference type="ARBA" id="ARBA00010746"/>
    </source>
</evidence>
<dbReference type="GO" id="GO:0009699">
    <property type="term" value="P:phenylpropanoid biosynthetic process"/>
    <property type="evidence" value="ECO:0007669"/>
    <property type="project" value="UniProtKB-ARBA"/>
</dbReference>
<evidence type="ECO:0000313" key="5">
    <source>
        <dbReference type="EMBL" id="GMN61433.1"/>
    </source>
</evidence>
<name>A0AA88DTU6_FICCA</name>
<evidence type="ECO:0000256" key="3">
    <source>
        <dbReference type="ARBA" id="ARBA00022525"/>
    </source>
</evidence>
<dbReference type="Gene3D" id="2.40.480.10">
    <property type="entry name" value="Allene oxide cyclase-like"/>
    <property type="match status" value="1"/>
</dbReference>
<reference evidence="5" key="1">
    <citation type="submission" date="2023-07" db="EMBL/GenBank/DDBJ databases">
        <title>draft genome sequence of fig (Ficus carica).</title>
        <authorList>
            <person name="Takahashi T."/>
            <person name="Nishimura K."/>
        </authorList>
    </citation>
    <scope>NUCLEOTIDE SEQUENCE</scope>
</reference>
<comment type="subunit">
    <text evidence="2 4">Homodimer.</text>
</comment>
<gene>
    <name evidence="5" type="ORF">TIFTF001_030534</name>
</gene>
<dbReference type="InterPro" id="IPR004265">
    <property type="entry name" value="Dirigent"/>
</dbReference>
<keyword evidence="3 4" id="KW-0964">Secreted</keyword>
<protein>
    <recommendedName>
        <fullName evidence="4">Dirigent protein</fullName>
    </recommendedName>
</protein>
<dbReference type="AlphaFoldDB" id="A0AA88DTU6"/>
<organism evidence="5 6">
    <name type="scientific">Ficus carica</name>
    <name type="common">Common fig</name>
    <dbReference type="NCBI Taxonomy" id="3494"/>
    <lineage>
        <taxon>Eukaryota</taxon>
        <taxon>Viridiplantae</taxon>
        <taxon>Streptophyta</taxon>
        <taxon>Embryophyta</taxon>
        <taxon>Tracheophyta</taxon>
        <taxon>Spermatophyta</taxon>
        <taxon>Magnoliopsida</taxon>
        <taxon>eudicotyledons</taxon>
        <taxon>Gunneridae</taxon>
        <taxon>Pentapetalae</taxon>
        <taxon>rosids</taxon>
        <taxon>fabids</taxon>
        <taxon>Rosales</taxon>
        <taxon>Moraceae</taxon>
        <taxon>Ficeae</taxon>
        <taxon>Ficus</taxon>
    </lineage>
</organism>
<dbReference type="InterPro" id="IPR044859">
    <property type="entry name" value="Allene_oxi_cyc_Dirigent"/>
</dbReference>
<evidence type="ECO:0000256" key="2">
    <source>
        <dbReference type="ARBA" id="ARBA00011738"/>
    </source>
</evidence>
<dbReference type="Pfam" id="PF03018">
    <property type="entry name" value="Dirigent"/>
    <property type="match status" value="1"/>
</dbReference>
<comment type="similarity">
    <text evidence="1 4">Belongs to the plant dirigent protein family.</text>
</comment>
<comment type="subcellular location">
    <subcellularLocation>
        <location evidence="4">Secreted</location>
        <location evidence="4">Extracellular space</location>
        <location evidence="4">Apoplast</location>
    </subcellularLocation>
</comment>
<keyword evidence="6" id="KW-1185">Reference proteome</keyword>
<proteinExistence type="inferred from homology"/>
<comment type="function">
    <text evidence="4">Dirigent proteins impart stereoselectivity on the phenoxy radical-coupling reaction, yielding optically active lignans from two molecules of coniferyl alcohol in the biosynthesis of lignans, flavonolignans, and alkaloids and thus plays a central role in plant secondary metabolism.</text>
</comment>
<sequence>MHDVLGGTNSPTTARPVTGSLGAIYSGQVPFTKPRVGPRQSPAGLAGSATTLFFQQLISEYGLGLGFGTITVIDDVLTAGPELGSQEIGRARGVYVASSVDGTAVMMAFTVVIEGGEYGDSINFYGVYRIRSTTSRLAVVGGTGKFKMVGGFAEVRSLIPPDQRPETLLRIIVHLRHY</sequence>
<dbReference type="PANTHER" id="PTHR46215:SF1">
    <property type="entry name" value="DIRIGENT PROTEIN 18"/>
    <property type="match status" value="1"/>
</dbReference>
<keyword evidence="4" id="KW-0052">Apoplast</keyword>
<dbReference type="PANTHER" id="PTHR46215">
    <property type="entry name" value="DIRIGENT PROTEIN 24-RELATED"/>
    <property type="match status" value="1"/>
</dbReference>